<protein>
    <recommendedName>
        <fullName evidence="1">Reverse transcriptase Ty1/copia-type domain-containing protein</fullName>
    </recommendedName>
</protein>
<dbReference type="Proteomes" id="UP001168877">
    <property type="component" value="Unassembled WGS sequence"/>
</dbReference>
<keyword evidence="3" id="KW-1185">Reference proteome</keyword>
<reference evidence="2" key="1">
    <citation type="journal article" date="2022" name="Plant J.">
        <title>Strategies of tolerance reflected in two North American maple genomes.</title>
        <authorList>
            <person name="McEvoy S.L."/>
            <person name="Sezen U.U."/>
            <person name="Trouern-Trend A."/>
            <person name="McMahon S.M."/>
            <person name="Schaberg P.G."/>
            <person name="Yang J."/>
            <person name="Wegrzyn J.L."/>
            <person name="Swenson N.G."/>
        </authorList>
    </citation>
    <scope>NUCLEOTIDE SEQUENCE</scope>
    <source>
        <strain evidence="2">NS2018</strain>
    </source>
</reference>
<proteinExistence type="predicted"/>
<gene>
    <name evidence="2" type="ORF">LWI29_013918</name>
</gene>
<dbReference type="AlphaFoldDB" id="A0AA39VPP8"/>
<feature type="domain" description="Reverse transcriptase Ty1/copia-type" evidence="1">
    <location>
        <begin position="39"/>
        <end position="84"/>
    </location>
</feature>
<evidence type="ECO:0000313" key="2">
    <source>
        <dbReference type="EMBL" id="KAK0586886.1"/>
    </source>
</evidence>
<accession>A0AA39VPP8</accession>
<evidence type="ECO:0000259" key="1">
    <source>
        <dbReference type="Pfam" id="PF07727"/>
    </source>
</evidence>
<comment type="caution">
    <text evidence="2">The sequence shown here is derived from an EMBL/GenBank/DDBJ whole genome shotgun (WGS) entry which is preliminary data.</text>
</comment>
<evidence type="ECO:0000313" key="3">
    <source>
        <dbReference type="Proteomes" id="UP001168877"/>
    </source>
</evidence>
<dbReference type="EMBL" id="JAUESC010000382">
    <property type="protein sequence ID" value="KAK0586886.1"/>
    <property type="molecule type" value="Genomic_DNA"/>
</dbReference>
<dbReference type="Pfam" id="PF07727">
    <property type="entry name" value="RVT_2"/>
    <property type="match status" value="1"/>
</dbReference>
<sequence length="85" mass="9770">MVASYDADEPKNVNEALKSPDKEHWIKAMKEEMDSMKSNHVWDLVDLPPGKKAIANKWVLQIKRKADGIIERHKARLVAKGYTQQ</sequence>
<reference evidence="2" key="2">
    <citation type="submission" date="2023-06" db="EMBL/GenBank/DDBJ databases">
        <authorList>
            <person name="Swenson N.G."/>
            <person name="Wegrzyn J.L."/>
            <person name="Mcevoy S.L."/>
        </authorList>
    </citation>
    <scope>NUCLEOTIDE SEQUENCE</scope>
    <source>
        <strain evidence="2">NS2018</strain>
        <tissue evidence="2">Leaf</tissue>
    </source>
</reference>
<name>A0AA39VPP8_ACESA</name>
<dbReference type="InterPro" id="IPR013103">
    <property type="entry name" value="RVT_2"/>
</dbReference>
<organism evidence="2 3">
    <name type="scientific">Acer saccharum</name>
    <name type="common">Sugar maple</name>
    <dbReference type="NCBI Taxonomy" id="4024"/>
    <lineage>
        <taxon>Eukaryota</taxon>
        <taxon>Viridiplantae</taxon>
        <taxon>Streptophyta</taxon>
        <taxon>Embryophyta</taxon>
        <taxon>Tracheophyta</taxon>
        <taxon>Spermatophyta</taxon>
        <taxon>Magnoliopsida</taxon>
        <taxon>eudicotyledons</taxon>
        <taxon>Gunneridae</taxon>
        <taxon>Pentapetalae</taxon>
        <taxon>rosids</taxon>
        <taxon>malvids</taxon>
        <taxon>Sapindales</taxon>
        <taxon>Sapindaceae</taxon>
        <taxon>Hippocastanoideae</taxon>
        <taxon>Acereae</taxon>
        <taxon>Acer</taxon>
    </lineage>
</organism>